<evidence type="ECO:0000256" key="4">
    <source>
        <dbReference type="ARBA" id="ARBA00022989"/>
    </source>
</evidence>
<evidence type="ECO:0000256" key="5">
    <source>
        <dbReference type="ARBA" id="ARBA00023136"/>
    </source>
</evidence>
<evidence type="ECO:0000256" key="7">
    <source>
        <dbReference type="SAM" id="Phobius"/>
    </source>
</evidence>
<keyword evidence="3 7" id="KW-0812">Transmembrane</keyword>
<sequence>MSGGPDRDGPSILHRSASDTEADAPPRTEQSASLTSYGALKGRRDSQDLPVRRPSRARSSHPSRSHSRYQHLDLEAHRAHHSETHAGSPQFVQDAILGAADGLTVPFALAAGLSGAFTRSRYIVLAVASELVAGSISMGLGGWLAGRSEVQTFDAERERERYEVETVPLAEEAEIYDIFRPYGVPDRAIESVVAHFRQNRNDWVDFMMKFELGLNEPDRNRPWKSALTVGGAYALGGLVPLTPYLFIPAAVEAFRWSVVVSFMALLAFGWLKAAATGERRLRSAAETALTGACAAAAAYAMAKWFNSLSPEV</sequence>
<evidence type="ECO:0000313" key="9">
    <source>
        <dbReference type="Proteomes" id="UP001301350"/>
    </source>
</evidence>
<comment type="similarity">
    <text evidence="2">Belongs to the CCC1 family.</text>
</comment>
<dbReference type="Proteomes" id="UP001301350">
    <property type="component" value="Unassembled WGS sequence"/>
</dbReference>
<gene>
    <name evidence="8" type="ORF">CDCA_CDCA02G0683</name>
</gene>
<dbReference type="GO" id="GO:0012505">
    <property type="term" value="C:endomembrane system"/>
    <property type="evidence" value="ECO:0007669"/>
    <property type="project" value="UniProtKB-SubCell"/>
</dbReference>
<dbReference type="GO" id="GO:0005384">
    <property type="term" value="F:manganese ion transmembrane transporter activity"/>
    <property type="evidence" value="ECO:0007669"/>
    <property type="project" value="InterPro"/>
</dbReference>
<dbReference type="Pfam" id="PF01988">
    <property type="entry name" value="VIT1"/>
    <property type="match status" value="1"/>
</dbReference>
<accession>A0AAV9IQX6</accession>
<feature type="transmembrane region" description="Helical" evidence="7">
    <location>
        <begin position="253"/>
        <end position="271"/>
    </location>
</feature>
<keyword evidence="9" id="KW-1185">Reference proteome</keyword>
<feature type="transmembrane region" description="Helical" evidence="7">
    <location>
        <begin position="226"/>
        <end position="247"/>
    </location>
</feature>
<dbReference type="GO" id="GO:0030026">
    <property type="term" value="P:intracellular manganese ion homeostasis"/>
    <property type="evidence" value="ECO:0007669"/>
    <property type="project" value="InterPro"/>
</dbReference>
<organism evidence="8 9">
    <name type="scientific">Cyanidium caldarium</name>
    <name type="common">Red alga</name>
    <dbReference type="NCBI Taxonomy" id="2771"/>
    <lineage>
        <taxon>Eukaryota</taxon>
        <taxon>Rhodophyta</taxon>
        <taxon>Bangiophyceae</taxon>
        <taxon>Cyanidiales</taxon>
        <taxon>Cyanidiaceae</taxon>
        <taxon>Cyanidium</taxon>
    </lineage>
</organism>
<dbReference type="InterPro" id="IPR008217">
    <property type="entry name" value="Ccc1_fam"/>
</dbReference>
<comment type="subcellular location">
    <subcellularLocation>
        <location evidence="1">Endomembrane system</location>
        <topology evidence="1">Multi-pass membrane protein</topology>
    </subcellularLocation>
</comment>
<keyword evidence="4 7" id="KW-1133">Transmembrane helix</keyword>
<feature type="region of interest" description="Disordered" evidence="6">
    <location>
        <begin position="1"/>
        <end position="69"/>
    </location>
</feature>
<evidence type="ECO:0000256" key="3">
    <source>
        <dbReference type="ARBA" id="ARBA00022692"/>
    </source>
</evidence>
<dbReference type="EMBL" id="JANCYW010000002">
    <property type="protein sequence ID" value="KAK4534658.1"/>
    <property type="molecule type" value="Genomic_DNA"/>
</dbReference>
<comment type="caution">
    <text evidence="8">The sequence shown here is derived from an EMBL/GenBank/DDBJ whole genome shotgun (WGS) entry which is preliminary data.</text>
</comment>
<reference evidence="8 9" key="1">
    <citation type="submission" date="2022-07" db="EMBL/GenBank/DDBJ databases">
        <title>Genome-wide signatures of adaptation to extreme environments.</title>
        <authorList>
            <person name="Cho C.H."/>
            <person name="Yoon H.S."/>
        </authorList>
    </citation>
    <scope>NUCLEOTIDE SEQUENCE [LARGE SCALE GENOMIC DNA]</scope>
    <source>
        <strain evidence="8 9">DBV 063 E5</strain>
    </source>
</reference>
<evidence type="ECO:0000256" key="1">
    <source>
        <dbReference type="ARBA" id="ARBA00004127"/>
    </source>
</evidence>
<dbReference type="AlphaFoldDB" id="A0AAV9IQX6"/>
<evidence type="ECO:0000313" key="8">
    <source>
        <dbReference type="EMBL" id="KAK4534658.1"/>
    </source>
</evidence>
<feature type="compositionally biased region" description="Basic residues" evidence="6">
    <location>
        <begin position="53"/>
        <end position="69"/>
    </location>
</feature>
<proteinExistence type="inferred from homology"/>
<feature type="compositionally biased region" description="Basic and acidic residues" evidence="6">
    <location>
        <begin position="42"/>
        <end position="51"/>
    </location>
</feature>
<evidence type="ECO:0000256" key="2">
    <source>
        <dbReference type="ARBA" id="ARBA00007049"/>
    </source>
</evidence>
<dbReference type="PANTHER" id="PTHR31851">
    <property type="entry name" value="FE(2+)/MN(2+) TRANSPORTER PCL1"/>
    <property type="match status" value="1"/>
</dbReference>
<keyword evidence="5 7" id="KW-0472">Membrane</keyword>
<name>A0AAV9IQX6_CYACA</name>
<protein>
    <submittedName>
        <fullName evidence="8">Uncharacterized protein</fullName>
    </submittedName>
</protein>
<evidence type="ECO:0000256" key="6">
    <source>
        <dbReference type="SAM" id="MobiDB-lite"/>
    </source>
</evidence>